<dbReference type="Gene3D" id="3.80.10.10">
    <property type="entry name" value="Ribonuclease Inhibitor"/>
    <property type="match status" value="1"/>
</dbReference>
<dbReference type="STRING" id="50990.A0A4Y7QJN9"/>
<evidence type="ECO:0000313" key="1">
    <source>
        <dbReference type="EMBL" id="TDL27625.1"/>
    </source>
</evidence>
<proteinExistence type="predicted"/>
<name>A0A4Y7QJN9_9AGAM</name>
<gene>
    <name evidence="1" type="ORF">BD410DRAFT_782756</name>
</gene>
<reference evidence="1 2" key="1">
    <citation type="submission" date="2018-06" db="EMBL/GenBank/DDBJ databases">
        <title>A transcriptomic atlas of mushroom development highlights an independent origin of complex multicellularity.</title>
        <authorList>
            <consortium name="DOE Joint Genome Institute"/>
            <person name="Krizsan K."/>
            <person name="Almasi E."/>
            <person name="Merenyi Z."/>
            <person name="Sahu N."/>
            <person name="Viragh M."/>
            <person name="Koszo T."/>
            <person name="Mondo S."/>
            <person name="Kiss B."/>
            <person name="Balint B."/>
            <person name="Kues U."/>
            <person name="Barry K."/>
            <person name="Hegedus J.C."/>
            <person name="Henrissat B."/>
            <person name="Johnson J."/>
            <person name="Lipzen A."/>
            <person name="Ohm R."/>
            <person name="Nagy I."/>
            <person name="Pangilinan J."/>
            <person name="Yan J."/>
            <person name="Xiong Y."/>
            <person name="Grigoriev I.V."/>
            <person name="Hibbett D.S."/>
            <person name="Nagy L.G."/>
        </authorList>
    </citation>
    <scope>NUCLEOTIDE SEQUENCE [LARGE SCALE GENOMIC DNA]</scope>
    <source>
        <strain evidence="1 2">SZMC22713</strain>
    </source>
</reference>
<dbReference type="OrthoDB" id="3172239at2759"/>
<evidence type="ECO:0000313" key="2">
    <source>
        <dbReference type="Proteomes" id="UP000294933"/>
    </source>
</evidence>
<dbReference type="VEuPathDB" id="FungiDB:BD410DRAFT_782756"/>
<dbReference type="EMBL" id="ML170159">
    <property type="protein sequence ID" value="TDL27625.1"/>
    <property type="molecule type" value="Genomic_DNA"/>
</dbReference>
<accession>A0A4Y7QJN9</accession>
<dbReference type="Proteomes" id="UP000294933">
    <property type="component" value="Unassembled WGS sequence"/>
</dbReference>
<evidence type="ECO:0008006" key="3">
    <source>
        <dbReference type="Google" id="ProtNLM"/>
    </source>
</evidence>
<dbReference type="AlphaFoldDB" id="A0A4Y7QJN9"/>
<organism evidence="1 2">
    <name type="scientific">Rickenella mellea</name>
    <dbReference type="NCBI Taxonomy" id="50990"/>
    <lineage>
        <taxon>Eukaryota</taxon>
        <taxon>Fungi</taxon>
        <taxon>Dikarya</taxon>
        <taxon>Basidiomycota</taxon>
        <taxon>Agaricomycotina</taxon>
        <taxon>Agaricomycetes</taxon>
        <taxon>Hymenochaetales</taxon>
        <taxon>Rickenellaceae</taxon>
        <taxon>Rickenella</taxon>
    </lineage>
</organism>
<sequence>MTFKFPQPTDILQSWIYVTHVCQRWRQLALGYAPLWTILSDSQSDEETEAYISRSKCVPLEVFTCSVTVDPSHATVHKRILRELPRTSHITILLTDDSETADDLLTSLWKHPTPCLRSITFARESGSPTDWLAPITILPGPHPALRSLSLHDCHISWDSSLLRGLSSLRVDFIPPSCRPTMMDVYTILSACPDLRRLTLIWAPPSDVFIHPNIPRIHLPHLHTFDIAMDATKWAALLSLPELPGNIDFSIVCSPFPSTSPIVIVPQMLPLLPTPQNGMSVLVVSIKPKLLSISQGLHRERKDVALPLADGERSIDDLFCIFSGIIKSTAWSSVTTLTVRFLQRSGESGNKNMWINVFQAVPKLRSFFLVLVDNCEGNPDRGLPEALCSRSTSDPGEELFPARELFQMVLVNLDFSESIKVYSDCLRLRLETAPLVELALINCRGVDKELLEKNVGTLWIDPKVISLL</sequence>
<keyword evidence="2" id="KW-1185">Reference proteome</keyword>
<dbReference type="InterPro" id="IPR032675">
    <property type="entry name" value="LRR_dom_sf"/>
</dbReference>
<protein>
    <recommendedName>
        <fullName evidence="3">F-box domain-containing protein</fullName>
    </recommendedName>
</protein>